<proteinExistence type="predicted"/>
<dbReference type="Proteomes" id="UP001597299">
    <property type="component" value="Unassembled WGS sequence"/>
</dbReference>
<comment type="caution">
    <text evidence="2">The sequence shown here is derived from an EMBL/GenBank/DDBJ whole genome shotgun (WGS) entry which is preliminary data.</text>
</comment>
<protein>
    <submittedName>
        <fullName evidence="2">AsmA family protein</fullName>
    </submittedName>
</protein>
<evidence type="ECO:0000313" key="3">
    <source>
        <dbReference type="Proteomes" id="UP001597299"/>
    </source>
</evidence>
<sequence length="600" mass="62539">MRKLLAILLLPLLLVVVGAALAPKLASQARLRAEALGMMRTATGMDAAIDGDVRFSAFPWPALEARGVRIGQEGGPSLTVPHLRIVLDLLPLVTGSARADHIALADPVLTVPDRVSNTAMLAELLRRIGGGTLSGEIRVLDGLVRLVDEDGATTTTARMNATIDWRGGSALKLDGGFIWHDQPMEIDVAFSQLGELAGGRSARLRAAASGPLGELSYEGSFGFASGLSGEGSVYAAARSVRAALDWLGLDTPTEGGFGPFALKADMLYSGKSAALSRVRLELDGNVSEGGFNLRLDEGRPQIQGTLAAGTLDLAPYGQLALAGPDGNHWNRDPLETQRLQRFDLDLRLSAGEVRAGGAKLERFAASAVVRGGKLSLAIGEAEGWQGIFRASAQVAPVAAGTEVRVELACEDVALAQALGDIFRTQRVEGTGSFRLAATGTGRDIAGIVGSLDGSFRLEGANGALVGIDATRILTRLAERPLSGIGNLRGGRTPFDSLAAEATISSGIADLTTLAVDSTRLAVRMNGTASILAQELDLAGTAMLKDASGTASPFELPFVVRGDWDDPLLLPDPQSLIRRSGAARPLFGPRMEATGILGPTP</sequence>
<feature type="domain" description="AsmA" evidence="1">
    <location>
        <begin position="2"/>
        <end position="108"/>
    </location>
</feature>
<dbReference type="Pfam" id="PF05170">
    <property type="entry name" value="AsmA"/>
    <property type="match status" value="2"/>
</dbReference>
<name>A0ABW4YXK2_9HYPH</name>
<reference evidence="3" key="1">
    <citation type="journal article" date="2019" name="Int. J. Syst. Evol. Microbiol.">
        <title>The Global Catalogue of Microorganisms (GCM) 10K type strain sequencing project: providing services to taxonomists for standard genome sequencing and annotation.</title>
        <authorList>
            <consortium name="The Broad Institute Genomics Platform"/>
            <consortium name="The Broad Institute Genome Sequencing Center for Infectious Disease"/>
            <person name="Wu L."/>
            <person name="Ma J."/>
        </authorList>
    </citation>
    <scope>NUCLEOTIDE SEQUENCE [LARGE SCALE GENOMIC DNA]</scope>
    <source>
        <strain evidence="3">CCM 7435</strain>
    </source>
</reference>
<dbReference type="PANTHER" id="PTHR30441:SF4">
    <property type="entry name" value="PROTEIN ASMA"/>
    <property type="match status" value="1"/>
</dbReference>
<feature type="domain" description="AsmA" evidence="1">
    <location>
        <begin position="324"/>
        <end position="511"/>
    </location>
</feature>
<dbReference type="InterPro" id="IPR007844">
    <property type="entry name" value="AsmA"/>
</dbReference>
<evidence type="ECO:0000259" key="1">
    <source>
        <dbReference type="Pfam" id="PF05170"/>
    </source>
</evidence>
<organism evidence="2 3">
    <name type="scientific">Ancylobacter oerskovii</name>
    <dbReference type="NCBI Taxonomy" id="459519"/>
    <lineage>
        <taxon>Bacteria</taxon>
        <taxon>Pseudomonadati</taxon>
        <taxon>Pseudomonadota</taxon>
        <taxon>Alphaproteobacteria</taxon>
        <taxon>Hyphomicrobiales</taxon>
        <taxon>Xanthobacteraceae</taxon>
        <taxon>Ancylobacter</taxon>
    </lineage>
</organism>
<dbReference type="InterPro" id="IPR052894">
    <property type="entry name" value="AsmA-related"/>
</dbReference>
<keyword evidence="3" id="KW-1185">Reference proteome</keyword>
<dbReference type="RefSeq" id="WP_213350525.1">
    <property type="nucleotide sequence ID" value="NZ_JAHBGB010000002.1"/>
</dbReference>
<evidence type="ECO:0000313" key="2">
    <source>
        <dbReference type="EMBL" id="MFD2140927.1"/>
    </source>
</evidence>
<gene>
    <name evidence="2" type="ORF">ACFSNC_10985</name>
</gene>
<dbReference type="PANTHER" id="PTHR30441">
    <property type="entry name" value="DUF748 DOMAIN-CONTAINING PROTEIN"/>
    <property type="match status" value="1"/>
</dbReference>
<accession>A0ABW4YXK2</accession>
<dbReference type="EMBL" id="JBHUHD010000001">
    <property type="protein sequence ID" value="MFD2140927.1"/>
    <property type="molecule type" value="Genomic_DNA"/>
</dbReference>